<reference evidence="1 2" key="1">
    <citation type="journal article" date="2014" name="Arch. Microbiol.">
        <title>Bacillus mesophilum sp. nov., strain IITR-54T, a novel 4-chlorobiphenyl dechlorinating bacterium.</title>
        <authorList>
            <person name="Manickam N."/>
            <person name="Singh N.K."/>
            <person name="Bajaj A."/>
            <person name="Kumar R.M."/>
            <person name="Kaur G."/>
            <person name="Kaur N."/>
            <person name="Bala M."/>
            <person name="Kumar A."/>
            <person name="Mayilraj S."/>
        </authorList>
    </citation>
    <scope>NUCLEOTIDE SEQUENCE [LARGE SCALE GENOMIC DNA]</scope>
    <source>
        <strain evidence="1 2">IITR-54</strain>
    </source>
</reference>
<dbReference type="RefSeq" id="WP_151573158.1">
    <property type="nucleotide sequence ID" value="NZ_WBOT01000002.1"/>
</dbReference>
<dbReference type="Proteomes" id="UP000441354">
    <property type="component" value="Unassembled WGS sequence"/>
</dbReference>
<dbReference type="AlphaFoldDB" id="A0A7V7RMZ9"/>
<proteinExistence type="predicted"/>
<sequence length="237" mass="26741">MKKKVVLASLLLILILVIFLNAFQFFTRSANSDLLSDLEGTIYFTERVDGILTLFKSDASLQHKTLVYSHKGKGNDGYGDFNDNIIDFYYDRTSETFTFIAMNNGSWSLFSLKAGESNPTVLQADVMEMGTDYLQNENQDLSVTSKKGSLYLSENGNESILKKFNGIYDEKFTGYDSIGFSPNGNYLVYRSMEHFTPIGTILEGIFADSVGNTYILDLSTRESTKFIDAHQIQWVMD</sequence>
<protein>
    <recommendedName>
        <fullName evidence="3">Dipeptidylpeptidase IV N-terminal domain-containing protein</fullName>
    </recommendedName>
</protein>
<evidence type="ECO:0000313" key="1">
    <source>
        <dbReference type="EMBL" id="KAB2333768.1"/>
    </source>
</evidence>
<evidence type="ECO:0000313" key="2">
    <source>
        <dbReference type="Proteomes" id="UP000441354"/>
    </source>
</evidence>
<dbReference type="OrthoDB" id="2855069at2"/>
<dbReference type="EMBL" id="WBOT01000002">
    <property type="protein sequence ID" value="KAB2333768.1"/>
    <property type="molecule type" value="Genomic_DNA"/>
</dbReference>
<dbReference type="SUPFAM" id="SSF82171">
    <property type="entry name" value="DPP6 N-terminal domain-like"/>
    <property type="match status" value="1"/>
</dbReference>
<keyword evidence="2" id="KW-1185">Reference proteome</keyword>
<organism evidence="1 2">
    <name type="scientific">Bacillus mesophilum</name>
    <dbReference type="NCBI Taxonomy" id="1071718"/>
    <lineage>
        <taxon>Bacteria</taxon>
        <taxon>Bacillati</taxon>
        <taxon>Bacillota</taxon>
        <taxon>Bacilli</taxon>
        <taxon>Bacillales</taxon>
        <taxon>Bacillaceae</taxon>
        <taxon>Bacillus</taxon>
    </lineage>
</organism>
<accession>A0A7V7RMZ9</accession>
<comment type="caution">
    <text evidence="1">The sequence shown here is derived from an EMBL/GenBank/DDBJ whole genome shotgun (WGS) entry which is preliminary data.</text>
</comment>
<evidence type="ECO:0008006" key="3">
    <source>
        <dbReference type="Google" id="ProtNLM"/>
    </source>
</evidence>
<gene>
    <name evidence="1" type="ORF">F7732_06690</name>
</gene>
<name>A0A7V7RMZ9_9BACI</name>